<dbReference type="AlphaFoldDB" id="A0ABD0QRP3"/>
<dbReference type="EMBL" id="JAMKFB020000007">
    <property type="protein sequence ID" value="KAL0188487.1"/>
    <property type="molecule type" value="Genomic_DNA"/>
</dbReference>
<feature type="non-terminal residue" evidence="4">
    <location>
        <position position="407"/>
    </location>
</feature>
<feature type="region of interest" description="Disordered" evidence="2">
    <location>
        <begin position="367"/>
        <end position="407"/>
    </location>
</feature>
<keyword evidence="1" id="KW-0732">Signal</keyword>
<sequence>ILPPTSDSFLLKNLVSGSDYSLCVLAIFDDTVTSMAATKVLGCTQFSTKDNYPDCRSLQAHFLGGTLTILVGGVVVVTLLVFTVALMVRHRVCSNHDNHHEIGEEVGCSGTDSPPLPAKGADVFSQSNGNGNVMMVVLPNGLVQKRKVAEGGLGSPPKPTSKVKPKTLPKPKVNLEQFRAGLEVEMGAVRPLPPYTLEKEQMSLYYTPSNHSPSTLPRPSRQLGAKPLKLRPTNMDTSKRASLSLAPPPTYSRDRRFSTGGGIVVRRGGPESQWNSSLAYQSPALSRESPPHSALRYKRSSSFDMGEIATTACYSYAKRLSVIWTKRSQSLHGMLVQCTSATSTSTTSSGSEDFHMQHARGYIRAYNATNSNSNPPKAEVTTNSKNQWLKDKEKDKEKGEELEESVV</sequence>
<feature type="region of interest" description="Disordered" evidence="2">
    <location>
        <begin position="208"/>
        <end position="292"/>
    </location>
</feature>
<protein>
    <submittedName>
        <fullName evidence="4">Uncharacterized protein</fullName>
    </submittedName>
</protein>
<organism evidence="4 5">
    <name type="scientific">Cirrhinus mrigala</name>
    <name type="common">Mrigala</name>
    <dbReference type="NCBI Taxonomy" id="683832"/>
    <lineage>
        <taxon>Eukaryota</taxon>
        <taxon>Metazoa</taxon>
        <taxon>Chordata</taxon>
        <taxon>Craniata</taxon>
        <taxon>Vertebrata</taxon>
        <taxon>Euteleostomi</taxon>
        <taxon>Actinopterygii</taxon>
        <taxon>Neopterygii</taxon>
        <taxon>Teleostei</taxon>
        <taxon>Ostariophysi</taxon>
        <taxon>Cypriniformes</taxon>
        <taxon>Cyprinidae</taxon>
        <taxon>Labeoninae</taxon>
        <taxon>Labeonini</taxon>
        <taxon>Cirrhinus</taxon>
    </lineage>
</organism>
<keyword evidence="3" id="KW-1133">Transmembrane helix</keyword>
<reference evidence="4 5" key="1">
    <citation type="submission" date="2024-05" db="EMBL/GenBank/DDBJ databases">
        <title>Genome sequencing and assembly of Indian major carp, Cirrhinus mrigala (Hamilton, 1822).</title>
        <authorList>
            <person name="Mohindra V."/>
            <person name="Chowdhury L.M."/>
            <person name="Lal K."/>
            <person name="Jena J.K."/>
        </authorList>
    </citation>
    <scope>NUCLEOTIDE SEQUENCE [LARGE SCALE GENOMIC DNA]</scope>
    <source>
        <strain evidence="4">CM1030</strain>
        <tissue evidence="4">Blood</tissue>
    </source>
</reference>
<dbReference type="InterPro" id="IPR050467">
    <property type="entry name" value="LRFN"/>
</dbReference>
<keyword evidence="5" id="KW-1185">Reference proteome</keyword>
<accession>A0ABD0QRP3</accession>
<dbReference type="Proteomes" id="UP001529510">
    <property type="component" value="Unassembled WGS sequence"/>
</dbReference>
<keyword evidence="3" id="KW-0812">Transmembrane</keyword>
<proteinExistence type="predicted"/>
<evidence type="ECO:0000256" key="3">
    <source>
        <dbReference type="SAM" id="Phobius"/>
    </source>
</evidence>
<dbReference type="PANTHER" id="PTHR45842">
    <property type="entry name" value="SYNAPTIC ADHESION-LIKE MOLECULE SALM"/>
    <property type="match status" value="1"/>
</dbReference>
<feature type="compositionally biased region" description="Polar residues" evidence="2">
    <location>
        <begin position="272"/>
        <end position="284"/>
    </location>
</feature>
<keyword evidence="3" id="KW-0472">Membrane</keyword>
<comment type="caution">
    <text evidence="4">The sequence shown here is derived from an EMBL/GenBank/DDBJ whole genome shotgun (WGS) entry which is preliminary data.</text>
</comment>
<feature type="compositionally biased region" description="Basic and acidic residues" evidence="2">
    <location>
        <begin position="388"/>
        <end position="399"/>
    </location>
</feature>
<evidence type="ECO:0000313" key="4">
    <source>
        <dbReference type="EMBL" id="KAL0188487.1"/>
    </source>
</evidence>
<name>A0ABD0QRP3_CIRMR</name>
<feature type="non-terminal residue" evidence="4">
    <location>
        <position position="1"/>
    </location>
</feature>
<evidence type="ECO:0000256" key="1">
    <source>
        <dbReference type="ARBA" id="ARBA00022729"/>
    </source>
</evidence>
<feature type="compositionally biased region" description="Polar residues" evidence="2">
    <location>
        <begin position="208"/>
        <end position="217"/>
    </location>
</feature>
<evidence type="ECO:0000313" key="5">
    <source>
        <dbReference type="Proteomes" id="UP001529510"/>
    </source>
</evidence>
<feature type="compositionally biased region" description="Polar residues" evidence="2">
    <location>
        <begin position="367"/>
        <end position="387"/>
    </location>
</feature>
<gene>
    <name evidence="4" type="ORF">M9458_015586</name>
</gene>
<feature type="transmembrane region" description="Helical" evidence="3">
    <location>
        <begin position="62"/>
        <end position="88"/>
    </location>
</feature>
<dbReference type="PANTHER" id="PTHR45842:SF3">
    <property type="entry name" value="LEUCINE-RICH REPEAT AND FIBRONECTIN TYPE-III DOMAIN-CONTAINING PROTEIN 4"/>
    <property type="match status" value="1"/>
</dbReference>
<feature type="region of interest" description="Disordered" evidence="2">
    <location>
        <begin position="149"/>
        <end position="168"/>
    </location>
</feature>
<evidence type="ECO:0000256" key="2">
    <source>
        <dbReference type="SAM" id="MobiDB-lite"/>
    </source>
</evidence>